<comment type="caution">
    <text evidence="2">The sequence shown here is derived from an EMBL/GenBank/DDBJ whole genome shotgun (WGS) entry which is preliminary data.</text>
</comment>
<evidence type="ECO:0000259" key="1">
    <source>
        <dbReference type="Pfam" id="PF00501"/>
    </source>
</evidence>
<keyword evidence="3" id="KW-1185">Reference proteome</keyword>
<dbReference type="InterPro" id="IPR045851">
    <property type="entry name" value="AMP-bd_C_sf"/>
</dbReference>
<gene>
    <name evidence="2" type="ORF">L3081_03325</name>
</gene>
<dbReference type="Proteomes" id="UP001139646">
    <property type="component" value="Unassembled WGS sequence"/>
</dbReference>
<dbReference type="PANTHER" id="PTHR45398">
    <property type="match status" value="1"/>
</dbReference>
<feature type="domain" description="AMP-dependent synthetase/ligase" evidence="1">
    <location>
        <begin position="128"/>
        <end position="281"/>
    </location>
</feature>
<dbReference type="InterPro" id="IPR000873">
    <property type="entry name" value="AMP-dep_synth/lig_dom"/>
</dbReference>
<sequence length="451" mass="51191">MTNQITLPNSSTFFVEQNIHFPQWLNSVNYHRQCFANNDAVTWLLYCDNAYQFSVLFFGLLTANKKIILPQNGTVNQLQLCMELADGFAGAAELIPTLAADNVVSYCPQSTLPIASPLRIASNTDITLFTSGSTGDAKAINKTFQHLLNEIMQLEHCFGDKLGNATIVSTVSHQHIYGLLFKLMWPIWFSRDVLLQPYEYPEHLCYDHHKYKLKNIAIVSSPPHYHRLIKDNVYMEMRDNISTLFSSGGPLSDDASRQLAVQLGQSPNEIYGSTETGGIAWRQRCLGQSNRWLPFGDIELSCQNTSQCLMLKSPYFDHDGWYITDDQIKIAADGSFDLLGRVDRIIKIEEKRVSLDHVQHCLKALDFIDDAFCLTLLTKRGLQIVAAVVLTEEAQNELDQSRNLVFNRRIKSHLMNDLEVIAIPKKFRYLPALPYNSSGKLNKLVMEKVFE</sequence>
<dbReference type="SUPFAM" id="SSF56801">
    <property type="entry name" value="Acetyl-CoA synthetase-like"/>
    <property type="match status" value="1"/>
</dbReference>
<accession>A0ABS9WXM2</accession>
<dbReference type="PANTHER" id="PTHR45398:SF1">
    <property type="entry name" value="ENZYME, PUTATIVE (JCVI)-RELATED"/>
    <property type="match status" value="1"/>
</dbReference>
<protein>
    <submittedName>
        <fullName evidence="2">AMP-binding protein</fullName>
    </submittedName>
</protein>
<dbReference type="Gene3D" id="3.30.300.30">
    <property type="match status" value="1"/>
</dbReference>
<dbReference type="Pfam" id="PF00501">
    <property type="entry name" value="AMP-binding"/>
    <property type="match status" value="1"/>
</dbReference>
<evidence type="ECO:0000313" key="2">
    <source>
        <dbReference type="EMBL" id="MCI2282609.1"/>
    </source>
</evidence>
<reference evidence="2" key="1">
    <citation type="submission" date="2022-01" db="EMBL/GenBank/DDBJ databases">
        <title>Colwellia maritima, isolated from seawater.</title>
        <authorList>
            <person name="Kristyanto S."/>
            <person name="Jung J."/>
            <person name="Jeon C.O."/>
        </authorList>
    </citation>
    <scope>NUCLEOTIDE SEQUENCE</scope>
    <source>
        <strain evidence="2">MSW7</strain>
    </source>
</reference>
<dbReference type="InterPro" id="IPR042099">
    <property type="entry name" value="ANL_N_sf"/>
</dbReference>
<name>A0ABS9WXM2_9GAMM</name>
<evidence type="ECO:0000313" key="3">
    <source>
        <dbReference type="Proteomes" id="UP001139646"/>
    </source>
</evidence>
<dbReference type="EMBL" id="JAKKSL010000001">
    <property type="protein sequence ID" value="MCI2282609.1"/>
    <property type="molecule type" value="Genomic_DNA"/>
</dbReference>
<dbReference type="Gene3D" id="3.40.50.12780">
    <property type="entry name" value="N-terminal domain of ligase-like"/>
    <property type="match status" value="1"/>
</dbReference>
<dbReference type="RefSeq" id="WP_242283459.1">
    <property type="nucleotide sequence ID" value="NZ_JAKKSL010000001.1"/>
</dbReference>
<proteinExistence type="predicted"/>
<organism evidence="2 3">
    <name type="scientific">Colwellia maritima</name>
    <dbReference type="NCBI Taxonomy" id="2912588"/>
    <lineage>
        <taxon>Bacteria</taxon>
        <taxon>Pseudomonadati</taxon>
        <taxon>Pseudomonadota</taxon>
        <taxon>Gammaproteobacteria</taxon>
        <taxon>Alteromonadales</taxon>
        <taxon>Colwelliaceae</taxon>
        <taxon>Colwellia</taxon>
    </lineage>
</organism>